<evidence type="ECO:0000259" key="4">
    <source>
        <dbReference type="Pfam" id="PF07638"/>
    </source>
</evidence>
<dbReference type="GO" id="GO:0006352">
    <property type="term" value="P:DNA-templated transcription initiation"/>
    <property type="evidence" value="ECO:0007669"/>
    <property type="project" value="InterPro"/>
</dbReference>
<evidence type="ECO:0000313" key="5">
    <source>
        <dbReference type="EMBL" id="MCA9756243.1"/>
    </source>
</evidence>
<dbReference type="AlphaFoldDB" id="A0A956NEB3"/>
<sequence>MVTQVLGAIRAGDAGAVDALLPLVYAELRRLARARMSRAPVGQTLQPTALVHEAYLKLVADDTPGWENRAHFFASAAQAMRHILVDQARRRNAAKRGGGQEHANVDDVDLPIEPPNADILALDRALATLEAEDPRKGQIVALRYFAGLDREEVAHALGISLRTVDREWRYIQARLHRDMTRES</sequence>
<evidence type="ECO:0000256" key="2">
    <source>
        <dbReference type="ARBA" id="ARBA00023082"/>
    </source>
</evidence>
<dbReference type="GO" id="GO:0016987">
    <property type="term" value="F:sigma factor activity"/>
    <property type="evidence" value="ECO:0007669"/>
    <property type="project" value="UniProtKB-KW"/>
</dbReference>
<reference evidence="5" key="1">
    <citation type="submission" date="2020-04" db="EMBL/GenBank/DDBJ databases">
        <authorList>
            <person name="Zhang T."/>
        </authorList>
    </citation>
    <scope>NUCLEOTIDE SEQUENCE</scope>
    <source>
        <strain evidence="5">HKST-UBA02</strain>
    </source>
</reference>
<feature type="domain" description="RNA polymerase sigma-70 ECF-like HTH" evidence="4">
    <location>
        <begin position="2"/>
        <end position="179"/>
    </location>
</feature>
<dbReference type="InterPro" id="IPR014284">
    <property type="entry name" value="RNA_pol_sigma-70_dom"/>
</dbReference>
<gene>
    <name evidence="5" type="ORF">KDA27_10595</name>
</gene>
<reference evidence="5" key="2">
    <citation type="journal article" date="2021" name="Microbiome">
        <title>Successional dynamics and alternative stable states in a saline activated sludge microbial community over 9 years.</title>
        <authorList>
            <person name="Wang Y."/>
            <person name="Ye J."/>
            <person name="Ju F."/>
            <person name="Liu L."/>
            <person name="Boyd J.A."/>
            <person name="Deng Y."/>
            <person name="Parks D.H."/>
            <person name="Jiang X."/>
            <person name="Yin X."/>
            <person name="Woodcroft B.J."/>
            <person name="Tyson G.W."/>
            <person name="Hugenholtz P."/>
            <person name="Polz M.F."/>
            <person name="Zhang T."/>
        </authorList>
    </citation>
    <scope>NUCLEOTIDE SEQUENCE</scope>
    <source>
        <strain evidence="5">HKST-UBA02</strain>
    </source>
</reference>
<proteinExistence type="predicted"/>
<dbReference type="InterPro" id="IPR011517">
    <property type="entry name" value="RNA_pol_sigma70_ECF-like"/>
</dbReference>
<dbReference type="InterPro" id="IPR053812">
    <property type="entry name" value="HTH_Sigma70_ECF-like"/>
</dbReference>
<organism evidence="5 6">
    <name type="scientific">Eiseniibacteriota bacterium</name>
    <dbReference type="NCBI Taxonomy" id="2212470"/>
    <lineage>
        <taxon>Bacteria</taxon>
        <taxon>Candidatus Eiseniibacteriota</taxon>
    </lineage>
</organism>
<dbReference type="InterPro" id="IPR013324">
    <property type="entry name" value="RNA_pol_sigma_r3/r4-like"/>
</dbReference>
<dbReference type="InterPro" id="IPR039425">
    <property type="entry name" value="RNA_pol_sigma-70-like"/>
</dbReference>
<dbReference type="PANTHER" id="PTHR43133:SF39">
    <property type="entry name" value="SIMILAR TO RNA POLYMERASE SIGMA-E FACTOR"/>
    <property type="match status" value="1"/>
</dbReference>
<comment type="caution">
    <text evidence="5">The sequence shown here is derived from an EMBL/GenBank/DDBJ whole genome shotgun (WGS) entry which is preliminary data.</text>
</comment>
<keyword evidence="2" id="KW-0731">Sigma factor</keyword>
<dbReference type="SUPFAM" id="SSF88659">
    <property type="entry name" value="Sigma3 and sigma4 domains of RNA polymerase sigma factors"/>
    <property type="match status" value="1"/>
</dbReference>
<dbReference type="EMBL" id="JAGQHS010000046">
    <property type="protein sequence ID" value="MCA9756243.1"/>
    <property type="molecule type" value="Genomic_DNA"/>
</dbReference>
<name>A0A956NEB3_UNCEI</name>
<accession>A0A956NEB3</accession>
<dbReference type="InterPro" id="IPR036388">
    <property type="entry name" value="WH-like_DNA-bd_sf"/>
</dbReference>
<keyword evidence="1" id="KW-0805">Transcription regulation</keyword>
<dbReference type="NCBIfam" id="TIGR02937">
    <property type="entry name" value="sigma70-ECF"/>
    <property type="match status" value="1"/>
</dbReference>
<evidence type="ECO:0000313" key="6">
    <source>
        <dbReference type="Proteomes" id="UP000739538"/>
    </source>
</evidence>
<protein>
    <submittedName>
        <fullName evidence="5">Sigma-70 family RNA polymerase sigma factor</fullName>
    </submittedName>
</protein>
<dbReference type="Proteomes" id="UP000739538">
    <property type="component" value="Unassembled WGS sequence"/>
</dbReference>
<evidence type="ECO:0000256" key="3">
    <source>
        <dbReference type="ARBA" id="ARBA00023163"/>
    </source>
</evidence>
<keyword evidence="3" id="KW-0804">Transcription</keyword>
<dbReference type="Gene3D" id="1.10.10.10">
    <property type="entry name" value="Winged helix-like DNA-binding domain superfamily/Winged helix DNA-binding domain"/>
    <property type="match status" value="1"/>
</dbReference>
<dbReference type="NCBIfam" id="TIGR02999">
    <property type="entry name" value="Sig-70_X6"/>
    <property type="match status" value="1"/>
</dbReference>
<evidence type="ECO:0000256" key="1">
    <source>
        <dbReference type="ARBA" id="ARBA00023015"/>
    </source>
</evidence>
<dbReference type="Pfam" id="PF07638">
    <property type="entry name" value="Sigma70_ECF"/>
    <property type="match status" value="1"/>
</dbReference>
<dbReference type="PANTHER" id="PTHR43133">
    <property type="entry name" value="RNA POLYMERASE ECF-TYPE SIGMA FACTO"/>
    <property type="match status" value="1"/>
</dbReference>